<gene>
    <name evidence="1" type="ORF">J5837_03080</name>
</gene>
<sequence>MPHARPRTLEAGSDRRSGARRLRPLAWGLSALAIAWVVRTLVEQRRADNAAGLARMVRMAGHLAAARALAEVVEQRASDEELRAAAERWQSALAPGGAWDELAEILPAHADLPYASMRSVEGLPSPNFDRRAAGEMRQWLETAHGLCNGLALSNSAQIRRRAHRAIALLEASACDIDLYGQRERLAAAPSPA</sequence>
<dbReference type="EMBL" id="JAGKTC010000001">
    <property type="protein sequence ID" value="MBP3983396.1"/>
    <property type="molecule type" value="Genomic_DNA"/>
</dbReference>
<evidence type="ECO:0000313" key="2">
    <source>
        <dbReference type="Proteomes" id="UP000673447"/>
    </source>
</evidence>
<keyword evidence="2" id="KW-1185">Reference proteome</keyword>
<organism evidence="1 2">
    <name type="scientific">Pseudoxanthomonas helianthi</name>
    <dbReference type="NCBI Taxonomy" id="1453541"/>
    <lineage>
        <taxon>Bacteria</taxon>
        <taxon>Pseudomonadati</taxon>
        <taxon>Pseudomonadota</taxon>
        <taxon>Gammaproteobacteria</taxon>
        <taxon>Lysobacterales</taxon>
        <taxon>Lysobacteraceae</taxon>
        <taxon>Pseudoxanthomonas</taxon>
    </lineage>
</organism>
<proteinExistence type="predicted"/>
<evidence type="ECO:0000313" key="1">
    <source>
        <dbReference type="EMBL" id="MBP3983396.1"/>
    </source>
</evidence>
<name>A0A940X1L6_9GAMM</name>
<reference evidence="1" key="2">
    <citation type="submission" date="2021-03" db="EMBL/GenBank/DDBJ databases">
        <authorList>
            <person name="Cao W."/>
        </authorList>
    </citation>
    <scope>NUCLEOTIDE SEQUENCE</scope>
    <source>
        <strain evidence="1">110414</strain>
    </source>
</reference>
<dbReference type="Proteomes" id="UP000673447">
    <property type="component" value="Unassembled WGS sequence"/>
</dbReference>
<accession>A0A940X1L6</accession>
<dbReference type="AlphaFoldDB" id="A0A940X1L6"/>
<dbReference type="RefSeq" id="WP_210535249.1">
    <property type="nucleotide sequence ID" value="NZ_JAGKTC010000001.1"/>
</dbReference>
<protein>
    <submittedName>
        <fullName evidence="1">Uncharacterized protein</fullName>
    </submittedName>
</protein>
<reference evidence="1" key="1">
    <citation type="journal article" date="2016" name="Int. J. Syst. Evol. Microbiol.">
        <title>Pseudoxanthomonas helianthi sp. nov., isolated from roots of Jerusalem artichoke (Helianthus tuberosus).</title>
        <authorList>
            <person name="Kittiwongwattana C."/>
            <person name="Thawai C."/>
        </authorList>
    </citation>
    <scope>NUCLEOTIDE SEQUENCE</scope>
    <source>
        <strain evidence="1">110414</strain>
    </source>
</reference>
<comment type="caution">
    <text evidence="1">The sequence shown here is derived from an EMBL/GenBank/DDBJ whole genome shotgun (WGS) entry which is preliminary data.</text>
</comment>